<dbReference type="InterPro" id="IPR051848">
    <property type="entry name" value="PGIP"/>
</dbReference>
<dbReference type="Proteomes" id="UP000471216">
    <property type="component" value="Unassembled WGS sequence"/>
</dbReference>
<accession>A0A174XIL9</accession>
<evidence type="ECO:0000259" key="4">
    <source>
        <dbReference type="Pfam" id="PF23598"/>
    </source>
</evidence>
<feature type="chain" id="PRO_5042683892" evidence="3">
    <location>
        <begin position="28"/>
        <end position="287"/>
    </location>
</feature>
<gene>
    <name evidence="5" type="ORF">ERS852560_04267</name>
    <name evidence="8" type="ORF">GKD54_01980</name>
    <name evidence="7" type="ORF">GKD58_03250</name>
    <name evidence="9" type="ORF">GKD70_09975</name>
    <name evidence="10" type="ORF">HHO38_16350</name>
    <name evidence="6" type="ORF">PN612_01020</name>
</gene>
<dbReference type="PANTHER" id="PTHR48059">
    <property type="entry name" value="POLYGALACTURONASE INHIBITOR 1"/>
    <property type="match status" value="1"/>
</dbReference>
<evidence type="ECO:0000313" key="7">
    <source>
        <dbReference type="EMBL" id="MRY83296.1"/>
    </source>
</evidence>
<dbReference type="Gene3D" id="3.80.10.10">
    <property type="entry name" value="Ribonuclease Inhibitor"/>
    <property type="match status" value="1"/>
</dbReference>
<reference evidence="5 11" key="1">
    <citation type="submission" date="2015-09" db="EMBL/GenBank/DDBJ databases">
        <authorList>
            <consortium name="Pathogen Informatics"/>
        </authorList>
    </citation>
    <scope>NUCLEOTIDE SEQUENCE [LARGE SCALE GENOMIC DNA]</scope>
    <source>
        <strain evidence="5 11">2789STDY5834948</strain>
    </source>
</reference>
<name>A0A174XIL9_PARDI</name>
<evidence type="ECO:0000256" key="3">
    <source>
        <dbReference type="SAM" id="SignalP"/>
    </source>
</evidence>
<feature type="signal peptide" evidence="3">
    <location>
        <begin position="1"/>
        <end position="27"/>
    </location>
</feature>
<dbReference type="Proteomes" id="UP001211522">
    <property type="component" value="Unassembled WGS sequence"/>
</dbReference>
<protein>
    <submittedName>
        <fullName evidence="5">Leucine Rich Repeat</fullName>
    </submittedName>
</protein>
<dbReference type="InterPro" id="IPR055414">
    <property type="entry name" value="LRR_R13L4/SHOC2-like"/>
</dbReference>
<evidence type="ECO:0000313" key="5">
    <source>
        <dbReference type="EMBL" id="CUQ56257.1"/>
    </source>
</evidence>
<evidence type="ECO:0000313" key="9">
    <source>
        <dbReference type="EMBL" id="MSB73607.1"/>
    </source>
</evidence>
<dbReference type="InterPro" id="IPR032675">
    <property type="entry name" value="LRR_dom_sf"/>
</dbReference>
<dbReference type="SUPFAM" id="SSF52058">
    <property type="entry name" value="L domain-like"/>
    <property type="match status" value="1"/>
</dbReference>
<keyword evidence="3" id="KW-0732">Signal</keyword>
<dbReference type="GO" id="GO:0030313">
    <property type="term" value="C:cell envelope"/>
    <property type="evidence" value="ECO:0007669"/>
    <property type="project" value="UniProtKB-SubCell"/>
</dbReference>
<keyword evidence="2" id="KW-0677">Repeat</keyword>
<evidence type="ECO:0000313" key="12">
    <source>
        <dbReference type="Proteomes" id="UP000441609"/>
    </source>
</evidence>
<dbReference type="Proteomes" id="UP000441609">
    <property type="component" value="Unassembled WGS sequence"/>
</dbReference>
<dbReference type="EMBL" id="WKMW01000002">
    <property type="protein sequence ID" value="MRY83296.1"/>
    <property type="molecule type" value="Genomic_DNA"/>
</dbReference>
<evidence type="ECO:0000313" key="6">
    <source>
        <dbReference type="EMBL" id="MDB9137087.1"/>
    </source>
</evidence>
<dbReference type="EMBL" id="CP051672">
    <property type="protein sequence ID" value="QJE29772.1"/>
    <property type="molecule type" value="Genomic_DNA"/>
</dbReference>
<dbReference type="PANTHER" id="PTHR48059:SF30">
    <property type="entry name" value="OS06G0587000 PROTEIN"/>
    <property type="match status" value="1"/>
</dbReference>
<dbReference type="PROSITE" id="PS51257">
    <property type="entry name" value="PROKAR_LIPOPROTEIN"/>
    <property type="match status" value="1"/>
</dbReference>
<dbReference type="EMBL" id="JAQMPX010000004">
    <property type="protein sequence ID" value="MDB9137087.1"/>
    <property type="molecule type" value="Genomic_DNA"/>
</dbReference>
<dbReference type="AlphaFoldDB" id="A0A174XIL9"/>
<reference evidence="6" key="4">
    <citation type="submission" date="2023-01" db="EMBL/GenBank/DDBJ databases">
        <title>Human gut microbiome strain richness.</title>
        <authorList>
            <person name="Chen-Liaw A."/>
        </authorList>
    </citation>
    <scope>NUCLEOTIDE SEQUENCE</scope>
    <source>
        <strain evidence="6">D35st1_E5_D35t1_190705</strain>
    </source>
</reference>
<dbReference type="Pfam" id="PF23598">
    <property type="entry name" value="LRR_14"/>
    <property type="match status" value="1"/>
</dbReference>
<dbReference type="Proteomes" id="UP000095332">
    <property type="component" value="Unassembled WGS sequence"/>
</dbReference>
<dbReference type="OrthoDB" id="1000048at2"/>
<evidence type="ECO:0000313" key="14">
    <source>
        <dbReference type="Proteomes" id="UP000471216"/>
    </source>
</evidence>
<dbReference type="Proteomes" id="UP000450599">
    <property type="component" value="Unassembled WGS sequence"/>
</dbReference>
<evidence type="ECO:0000313" key="10">
    <source>
        <dbReference type="EMBL" id="QJE29772.1"/>
    </source>
</evidence>
<organism evidence="5 11">
    <name type="scientific">Parabacteroides distasonis</name>
    <dbReference type="NCBI Taxonomy" id="823"/>
    <lineage>
        <taxon>Bacteria</taxon>
        <taxon>Pseudomonadati</taxon>
        <taxon>Bacteroidota</taxon>
        <taxon>Bacteroidia</taxon>
        <taxon>Bacteroidales</taxon>
        <taxon>Tannerellaceae</taxon>
        <taxon>Parabacteroides</taxon>
    </lineage>
</organism>
<evidence type="ECO:0000256" key="1">
    <source>
        <dbReference type="ARBA" id="ARBA00004196"/>
    </source>
</evidence>
<sequence length="287" mass="32597">MIFRRRQQKCWLSIIALLMLVCSCSDDERKEIPTPAKPYLNVKDSLALVDIYKQAHGEGWTLVDWDLENIQTWGGVTAALDTVMNEYRVVGFVMQDGSNGILSDKIGDLVELRSLSLYGKGLYGELPKTIGNLVNLESLVISSTSLSGALPKEIGNLKNIEVMQIYFNEFTEIPKEFGNLPKSGVYMMQHNKFAGEVPETLRFYENSDESSGISGIDLSYNCFTSFPWSFFTDDDDCLVPHLWGNRLSGTIPDEVFKSPKWERWKTQISRQEKGYGYSNYPPEEDEH</sequence>
<dbReference type="EMBL" id="WKMO01000007">
    <property type="protein sequence ID" value="MSB73607.1"/>
    <property type="molecule type" value="Genomic_DNA"/>
</dbReference>
<dbReference type="RefSeq" id="WP_057329586.1">
    <property type="nucleotide sequence ID" value="NZ_BQOC01000006.1"/>
</dbReference>
<dbReference type="Proteomes" id="UP000501982">
    <property type="component" value="Chromosome"/>
</dbReference>
<evidence type="ECO:0000313" key="8">
    <source>
        <dbReference type="EMBL" id="MRZ05004.1"/>
    </source>
</evidence>
<dbReference type="EMBL" id="CZBM01000028">
    <property type="protein sequence ID" value="CUQ56257.1"/>
    <property type="molecule type" value="Genomic_DNA"/>
</dbReference>
<comment type="subcellular location">
    <subcellularLocation>
        <location evidence="1">Cell envelope</location>
    </subcellularLocation>
</comment>
<evidence type="ECO:0000313" key="13">
    <source>
        <dbReference type="Proteomes" id="UP000450599"/>
    </source>
</evidence>
<feature type="domain" description="Disease resistance R13L4/SHOC-2-like LRR" evidence="4">
    <location>
        <begin position="95"/>
        <end position="180"/>
    </location>
</feature>
<proteinExistence type="predicted"/>
<evidence type="ECO:0000313" key="11">
    <source>
        <dbReference type="Proteomes" id="UP000095332"/>
    </source>
</evidence>
<reference evidence="12 13" key="2">
    <citation type="journal article" date="2019" name="Nat. Med.">
        <title>A library of human gut bacterial isolates paired with longitudinal multiomics data enables mechanistic microbiome research.</title>
        <authorList>
            <person name="Poyet M."/>
            <person name="Groussin M."/>
            <person name="Gibbons S.M."/>
            <person name="Avila-Pacheco J."/>
            <person name="Jiang X."/>
            <person name="Kearney S.M."/>
            <person name="Perrotta A.R."/>
            <person name="Berdy B."/>
            <person name="Zhao S."/>
            <person name="Lieberman T.D."/>
            <person name="Swanson P.K."/>
            <person name="Smith M."/>
            <person name="Roesemann S."/>
            <person name="Alexander J.E."/>
            <person name="Rich S.A."/>
            <person name="Livny J."/>
            <person name="Vlamakis H."/>
            <person name="Clish C."/>
            <person name="Bullock K."/>
            <person name="Deik A."/>
            <person name="Scott J."/>
            <person name="Pierce K.A."/>
            <person name="Xavier R.J."/>
            <person name="Alm E.J."/>
        </authorList>
    </citation>
    <scope>NUCLEOTIDE SEQUENCE [LARGE SCALE GENOMIC DNA]</scope>
    <source>
        <strain evidence="8 14">BIOML-A10</strain>
        <strain evidence="7 13">BIOML-A11</strain>
        <strain evidence="9 12">BIOML-A20</strain>
    </source>
</reference>
<reference evidence="10 15" key="3">
    <citation type="submission" date="2020-04" db="EMBL/GenBank/DDBJ databases">
        <title>Complete Genomes and Methylome analysis of CBBP consortium that reverse antibiotic-induced susceptibility to vancomycin-resistant Enterococcus faecium infection.</title>
        <authorList>
            <person name="Fomenkov A."/>
            <person name="Zhang Z."/>
            <person name="Pamer E."/>
            <person name="Roberts R.J."/>
        </authorList>
    </citation>
    <scope>NUCLEOTIDE SEQUENCE [LARGE SCALE GENOMIC DNA]</scope>
    <source>
        <strain evidence="15">CBBP</strain>
        <strain evidence="10">CBBP-1</strain>
    </source>
</reference>
<evidence type="ECO:0000256" key="2">
    <source>
        <dbReference type="ARBA" id="ARBA00022737"/>
    </source>
</evidence>
<dbReference type="EMBL" id="WKMX01000002">
    <property type="protein sequence ID" value="MRZ05004.1"/>
    <property type="molecule type" value="Genomic_DNA"/>
</dbReference>
<evidence type="ECO:0000313" key="15">
    <source>
        <dbReference type="Proteomes" id="UP000501982"/>
    </source>
</evidence>